<evidence type="ECO:0000256" key="1">
    <source>
        <dbReference type="ARBA" id="ARBA00004123"/>
    </source>
</evidence>
<keyword evidence="2" id="KW-0597">Phosphoprotein</keyword>
<gene>
    <name evidence="7" type="ORF">M407DRAFT_74112</name>
</gene>
<evidence type="ECO:0000313" key="8">
    <source>
        <dbReference type="Proteomes" id="UP000054248"/>
    </source>
</evidence>
<feature type="compositionally biased region" description="Pro residues" evidence="6">
    <location>
        <begin position="7"/>
        <end position="19"/>
    </location>
</feature>
<name>A0A0C3QIN2_9AGAM</name>
<dbReference type="HOGENOM" id="CLU_1012640_0_0_1"/>
<keyword evidence="5" id="KW-0539">Nucleus</keyword>
<proteinExistence type="predicted"/>
<dbReference type="EMBL" id="KN823019">
    <property type="protein sequence ID" value="KIO26771.1"/>
    <property type="molecule type" value="Genomic_DNA"/>
</dbReference>
<keyword evidence="4" id="KW-0040">ANK repeat</keyword>
<dbReference type="OrthoDB" id="412109at2759"/>
<evidence type="ECO:0000256" key="2">
    <source>
        <dbReference type="ARBA" id="ARBA00022553"/>
    </source>
</evidence>
<reference evidence="7 8" key="1">
    <citation type="submission" date="2014-04" db="EMBL/GenBank/DDBJ databases">
        <authorList>
            <consortium name="DOE Joint Genome Institute"/>
            <person name="Kuo A."/>
            <person name="Girlanda M."/>
            <person name="Perotto S."/>
            <person name="Kohler A."/>
            <person name="Nagy L.G."/>
            <person name="Floudas D."/>
            <person name="Copeland A."/>
            <person name="Barry K.W."/>
            <person name="Cichocki N."/>
            <person name="Veneault-Fourrey C."/>
            <person name="LaButti K."/>
            <person name="Lindquist E.A."/>
            <person name="Lipzen A."/>
            <person name="Lundell T."/>
            <person name="Morin E."/>
            <person name="Murat C."/>
            <person name="Sun H."/>
            <person name="Tunlid A."/>
            <person name="Henrissat B."/>
            <person name="Grigoriev I.V."/>
            <person name="Hibbett D.S."/>
            <person name="Martin F."/>
            <person name="Nordberg H.P."/>
            <person name="Cantor M.N."/>
            <person name="Hua S.X."/>
        </authorList>
    </citation>
    <scope>NUCLEOTIDE SEQUENCE [LARGE SCALE GENOMIC DNA]</scope>
    <source>
        <strain evidence="7 8">MUT 4182</strain>
    </source>
</reference>
<evidence type="ECO:0000256" key="6">
    <source>
        <dbReference type="SAM" id="MobiDB-lite"/>
    </source>
</evidence>
<dbReference type="PANTHER" id="PTHR15263">
    <property type="entry name" value="I-KAPPA-B-LIKE PROTEIN IKBL"/>
    <property type="match status" value="1"/>
</dbReference>
<dbReference type="GO" id="GO:0043124">
    <property type="term" value="P:negative regulation of canonical NF-kappaB signal transduction"/>
    <property type="evidence" value="ECO:0007669"/>
    <property type="project" value="InterPro"/>
</dbReference>
<evidence type="ECO:0000256" key="5">
    <source>
        <dbReference type="ARBA" id="ARBA00023242"/>
    </source>
</evidence>
<evidence type="ECO:0000256" key="4">
    <source>
        <dbReference type="ARBA" id="ARBA00023043"/>
    </source>
</evidence>
<dbReference type="STRING" id="1051891.A0A0C3QIN2"/>
<feature type="compositionally biased region" description="Polar residues" evidence="6">
    <location>
        <begin position="29"/>
        <end position="52"/>
    </location>
</feature>
<feature type="compositionally biased region" description="Basic and acidic residues" evidence="6">
    <location>
        <begin position="67"/>
        <end position="143"/>
    </location>
</feature>
<comment type="subcellular location">
    <subcellularLocation>
        <location evidence="1">Nucleus</location>
    </subcellularLocation>
</comment>
<dbReference type="GO" id="GO:0005634">
    <property type="term" value="C:nucleus"/>
    <property type="evidence" value="ECO:0007669"/>
    <property type="project" value="UniProtKB-SubCell"/>
</dbReference>
<reference evidence="8" key="2">
    <citation type="submission" date="2015-01" db="EMBL/GenBank/DDBJ databases">
        <title>Evolutionary Origins and Diversification of the Mycorrhizal Mutualists.</title>
        <authorList>
            <consortium name="DOE Joint Genome Institute"/>
            <consortium name="Mycorrhizal Genomics Consortium"/>
            <person name="Kohler A."/>
            <person name="Kuo A."/>
            <person name="Nagy L.G."/>
            <person name="Floudas D."/>
            <person name="Copeland A."/>
            <person name="Barry K.W."/>
            <person name="Cichocki N."/>
            <person name="Veneault-Fourrey C."/>
            <person name="LaButti K."/>
            <person name="Lindquist E.A."/>
            <person name="Lipzen A."/>
            <person name="Lundell T."/>
            <person name="Morin E."/>
            <person name="Murat C."/>
            <person name="Riley R."/>
            <person name="Ohm R."/>
            <person name="Sun H."/>
            <person name="Tunlid A."/>
            <person name="Henrissat B."/>
            <person name="Grigoriev I.V."/>
            <person name="Hibbett D.S."/>
            <person name="Martin F."/>
        </authorList>
    </citation>
    <scope>NUCLEOTIDE SEQUENCE [LARGE SCALE GENOMIC DNA]</scope>
    <source>
        <strain evidence="8">MUT 4182</strain>
    </source>
</reference>
<dbReference type="InterPro" id="IPR038753">
    <property type="entry name" value="NFKBIL1"/>
</dbReference>
<evidence type="ECO:0000313" key="7">
    <source>
        <dbReference type="EMBL" id="KIO26771.1"/>
    </source>
</evidence>
<dbReference type="PANTHER" id="PTHR15263:SF1">
    <property type="entry name" value="NF-KAPPA-B INHIBITOR-LIKE PROTEIN 1"/>
    <property type="match status" value="1"/>
</dbReference>
<evidence type="ECO:0008006" key="9">
    <source>
        <dbReference type="Google" id="ProtNLM"/>
    </source>
</evidence>
<accession>A0A0C3QIN2</accession>
<organism evidence="7 8">
    <name type="scientific">Tulasnella calospora MUT 4182</name>
    <dbReference type="NCBI Taxonomy" id="1051891"/>
    <lineage>
        <taxon>Eukaryota</taxon>
        <taxon>Fungi</taxon>
        <taxon>Dikarya</taxon>
        <taxon>Basidiomycota</taxon>
        <taxon>Agaricomycotina</taxon>
        <taxon>Agaricomycetes</taxon>
        <taxon>Cantharellales</taxon>
        <taxon>Tulasnellaceae</taxon>
        <taxon>Tulasnella</taxon>
    </lineage>
</organism>
<evidence type="ECO:0000256" key="3">
    <source>
        <dbReference type="ARBA" id="ARBA00022737"/>
    </source>
</evidence>
<sequence>MASSPAPGVPSTPVCPSPLSPNLFVPRSFVQTSSNPIPQNRARSNTNPTSAKPTIFVPKVTTLSDGDASHKTETFDAEERQRRAVDEKRRMEQAAEHATRKHAEAERLRSEDERKRLEAQEKARNEAKATRQHEKREAKPLRRQADRTVLEQLRLVQHAWETYEDRWKAMYEGQFPLPGQYLSLSEIPWPIVGLIRSVNELESGRFEGFLLYDGDAEIVQAKVLKQRVRDAMLRFHPDRFEGRWMPYVLESDRGAVKEGVGRVIRFLNEVSTKLG</sequence>
<protein>
    <recommendedName>
        <fullName evidence="9">J domain-containing protein</fullName>
    </recommendedName>
</protein>
<feature type="region of interest" description="Disordered" evidence="6">
    <location>
        <begin position="1"/>
        <end position="143"/>
    </location>
</feature>
<dbReference type="AlphaFoldDB" id="A0A0C3QIN2"/>
<keyword evidence="8" id="KW-1185">Reference proteome</keyword>
<keyword evidence="3" id="KW-0677">Repeat</keyword>
<dbReference type="Proteomes" id="UP000054248">
    <property type="component" value="Unassembled WGS sequence"/>
</dbReference>